<proteinExistence type="predicted"/>
<dbReference type="InterPro" id="IPR032675">
    <property type="entry name" value="LRR_dom_sf"/>
</dbReference>
<dbReference type="InterPro" id="IPR001611">
    <property type="entry name" value="Leu-rich_rpt"/>
</dbReference>
<organism evidence="4 5">
    <name type="scientific">Clostridium aciditolerans</name>
    <dbReference type="NCBI Taxonomy" id="339861"/>
    <lineage>
        <taxon>Bacteria</taxon>
        <taxon>Bacillati</taxon>
        <taxon>Bacillota</taxon>
        <taxon>Clostridia</taxon>
        <taxon>Eubacteriales</taxon>
        <taxon>Clostridiaceae</taxon>
        <taxon>Clostridium</taxon>
    </lineage>
</organism>
<dbReference type="InterPro" id="IPR025875">
    <property type="entry name" value="Leu-rich_rpt_4"/>
</dbReference>
<dbReference type="Gene3D" id="3.80.10.10">
    <property type="entry name" value="Ribonuclease Inhibitor"/>
    <property type="match status" value="1"/>
</dbReference>
<dbReference type="SUPFAM" id="SSF52075">
    <property type="entry name" value="Outer arm dynein light chain 1"/>
    <property type="match status" value="1"/>
</dbReference>
<comment type="caution">
    <text evidence="4">The sequence shown here is derived from an EMBL/GenBank/DDBJ whole genome shotgun (WGS) entry which is preliminary data.</text>
</comment>
<dbReference type="Pfam" id="PF04122">
    <property type="entry name" value="CW_binding_2"/>
    <property type="match status" value="3"/>
</dbReference>
<dbReference type="FunFam" id="3.40.50.12090:FF:000001">
    <property type="entry name" value="Cell surface protein"/>
    <property type="match status" value="1"/>
</dbReference>
<dbReference type="InterPro" id="IPR007253">
    <property type="entry name" value="Cell_wall-bd_2"/>
</dbReference>
<dbReference type="AlphaFoldDB" id="A0A934M7A4"/>
<dbReference type="PANTHER" id="PTHR30032">
    <property type="entry name" value="N-ACETYLMURAMOYL-L-ALANINE AMIDASE-RELATED"/>
    <property type="match status" value="1"/>
</dbReference>
<dbReference type="RefSeq" id="WP_211144816.1">
    <property type="nucleotide sequence ID" value="NZ_JAEEGB010000045.1"/>
</dbReference>
<protein>
    <submittedName>
        <fullName evidence="4">Cell wall-binding repeat-containing protein</fullName>
    </submittedName>
</protein>
<gene>
    <name evidence="4" type="ORF">I6U51_22630</name>
</gene>
<keyword evidence="2" id="KW-0677">Repeat</keyword>
<name>A0A934M7A4_9CLOT</name>
<evidence type="ECO:0000256" key="2">
    <source>
        <dbReference type="ARBA" id="ARBA00022737"/>
    </source>
</evidence>
<evidence type="ECO:0000313" key="4">
    <source>
        <dbReference type="EMBL" id="MBI6875473.1"/>
    </source>
</evidence>
<dbReference type="Gene3D" id="3.40.50.12090">
    <property type="match status" value="2"/>
</dbReference>
<reference evidence="4" key="1">
    <citation type="submission" date="2020-12" db="EMBL/GenBank/DDBJ databases">
        <title>Clostridium thailandense sp. nov., a novel acetogenic bacterium isolated from peat land soil in Thailand.</title>
        <authorList>
            <person name="Chaikitkaew S."/>
            <person name="Birkeland N.K."/>
        </authorList>
    </citation>
    <scope>NUCLEOTIDE SEQUENCE</scope>
    <source>
        <strain evidence="4">DSM 17425</strain>
    </source>
</reference>
<keyword evidence="5" id="KW-1185">Reference proteome</keyword>
<accession>A0A934M7A4</accession>
<dbReference type="InterPro" id="IPR051922">
    <property type="entry name" value="Bact_Sporulation_Assoc"/>
</dbReference>
<dbReference type="PROSITE" id="PS51450">
    <property type="entry name" value="LRR"/>
    <property type="match status" value="2"/>
</dbReference>
<feature type="chain" id="PRO_5037412464" evidence="3">
    <location>
        <begin position="27"/>
        <end position="486"/>
    </location>
</feature>
<evidence type="ECO:0000256" key="3">
    <source>
        <dbReference type="SAM" id="SignalP"/>
    </source>
</evidence>
<keyword evidence="3" id="KW-0732">Signal</keyword>
<feature type="signal peptide" evidence="3">
    <location>
        <begin position="1"/>
        <end position="26"/>
    </location>
</feature>
<dbReference type="EMBL" id="JAEEGB010000045">
    <property type="protein sequence ID" value="MBI6875473.1"/>
    <property type="molecule type" value="Genomic_DNA"/>
</dbReference>
<dbReference type="Pfam" id="PF12799">
    <property type="entry name" value="LRR_4"/>
    <property type="match status" value="1"/>
</dbReference>
<evidence type="ECO:0000313" key="5">
    <source>
        <dbReference type="Proteomes" id="UP000622687"/>
    </source>
</evidence>
<keyword evidence="1" id="KW-0433">Leucine-rich repeat</keyword>
<dbReference type="Proteomes" id="UP000622687">
    <property type="component" value="Unassembled WGS sequence"/>
</dbReference>
<sequence>MCKRKLNFIYGLVLALVLAVATPAKAESLIESKRLWGNDRYETCAEVVNDQWTSSDYAVIVNGENFPDALSASALAKKYNAPILLTQSNKLDTNTLNELKRLKVKNVFIVGGDFVVNKSVEQAIKSLGIQTTRYSGQDRNETSVKVAEQIGTDNGIIVSIDDDFIFALSASPMAGKLNMPIILVPKDKIPTSVKNFISSKSIPKTYVLGGSSVISDEVISNFPSVERIVGTNTYENNIKIIEAFADKLDLNSAYLAYSEKFADALSGSAPAALNGNPIILVGDKPSDETLNFIRSQHFSKFKVLGGEAGISKSTLEYLEDLDAGKIIFKDTNFEKNIRDEVNRMGKLGDETYELKRSLYKEDVQYMFSICIKADDDTKIKDITGIENLTGLEFLDLENSEVSDISCLRGLNKLILLKLDGNQINDISALKELSNLRELDLSNNQISDVSVLKGLTKLTQLNLAGNPISDEEKEKLKKALPNCNITF</sequence>
<dbReference type="PANTHER" id="PTHR30032:SF8">
    <property type="entry name" value="GERMINATION-SPECIFIC N-ACETYLMURAMOYL-L-ALANINE AMIDASE"/>
    <property type="match status" value="1"/>
</dbReference>
<evidence type="ECO:0000256" key="1">
    <source>
        <dbReference type="ARBA" id="ARBA00022614"/>
    </source>
</evidence>